<dbReference type="EC" id="1.1.5.3" evidence="8"/>
<gene>
    <name evidence="8" type="ORF">AVDCRST_MAG25-3026</name>
</gene>
<dbReference type="Pfam" id="PF16901">
    <property type="entry name" value="DAO_C"/>
    <property type="match status" value="1"/>
</dbReference>
<dbReference type="PANTHER" id="PTHR11985">
    <property type="entry name" value="GLYCEROL-3-PHOSPHATE DEHYDROGENASE"/>
    <property type="match status" value="1"/>
</dbReference>
<evidence type="ECO:0000256" key="1">
    <source>
        <dbReference type="ARBA" id="ARBA00001974"/>
    </source>
</evidence>
<feature type="domain" description="FAD dependent oxidoreductase" evidence="6">
    <location>
        <begin position="15"/>
        <end position="377"/>
    </location>
</feature>
<reference evidence="8" key="1">
    <citation type="submission" date="2020-02" db="EMBL/GenBank/DDBJ databases">
        <authorList>
            <person name="Meier V. D."/>
        </authorList>
    </citation>
    <scope>NUCLEOTIDE SEQUENCE</scope>
    <source>
        <strain evidence="8">AVDCRST_MAG25</strain>
    </source>
</reference>
<evidence type="ECO:0000256" key="2">
    <source>
        <dbReference type="ARBA" id="ARBA00007330"/>
    </source>
</evidence>
<evidence type="ECO:0000313" key="8">
    <source>
        <dbReference type="EMBL" id="CAA9485116.1"/>
    </source>
</evidence>
<accession>A0A6J4S540</accession>
<organism evidence="8">
    <name type="scientific">uncultured Rubrobacteraceae bacterium</name>
    <dbReference type="NCBI Taxonomy" id="349277"/>
    <lineage>
        <taxon>Bacteria</taxon>
        <taxon>Bacillati</taxon>
        <taxon>Actinomycetota</taxon>
        <taxon>Rubrobacteria</taxon>
        <taxon>Rubrobacterales</taxon>
        <taxon>Rubrobacteraceae</taxon>
        <taxon>environmental samples</taxon>
    </lineage>
</organism>
<proteinExistence type="inferred from homology"/>
<dbReference type="InterPro" id="IPR031656">
    <property type="entry name" value="DAO_C"/>
</dbReference>
<dbReference type="PANTHER" id="PTHR11985:SF15">
    <property type="entry name" value="GLYCEROL-3-PHOSPHATE DEHYDROGENASE, MITOCHONDRIAL"/>
    <property type="match status" value="1"/>
</dbReference>
<dbReference type="AlphaFoldDB" id="A0A6J4S540"/>
<dbReference type="GO" id="GO:0046168">
    <property type="term" value="P:glycerol-3-phosphate catabolic process"/>
    <property type="evidence" value="ECO:0007669"/>
    <property type="project" value="TreeGrafter"/>
</dbReference>
<dbReference type="EMBL" id="CADCVI010000203">
    <property type="protein sequence ID" value="CAA9485116.1"/>
    <property type="molecule type" value="Genomic_DNA"/>
</dbReference>
<evidence type="ECO:0000259" key="7">
    <source>
        <dbReference type="Pfam" id="PF16901"/>
    </source>
</evidence>
<dbReference type="Gene3D" id="1.10.8.870">
    <property type="entry name" value="Alpha-glycerophosphate oxidase, cap domain"/>
    <property type="match status" value="1"/>
</dbReference>
<keyword evidence="5 8" id="KW-0560">Oxidoreductase</keyword>
<comment type="similarity">
    <text evidence="2">Belongs to the FAD-dependent glycerol-3-phosphate dehydrogenase family.</text>
</comment>
<dbReference type="SUPFAM" id="SSF51905">
    <property type="entry name" value="FAD/NAD(P)-binding domain"/>
    <property type="match status" value="1"/>
</dbReference>
<dbReference type="InterPro" id="IPR038299">
    <property type="entry name" value="DAO_C_sf"/>
</dbReference>
<feature type="domain" description="Alpha-glycerophosphate oxidase C-terminal" evidence="7">
    <location>
        <begin position="401"/>
        <end position="527"/>
    </location>
</feature>
<keyword evidence="4" id="KW-0274">FAD</keyword>
<dbReference type="Pfam" id="PF01266">
    <property type="entry name" value="DAO"/>
    <property type="match status" value="1"/>
</dbReference>
<evidence type="ECO:0000259" key="6">
    <source>
        <dbReference type="Pfam" id="PF01266"/>
    </source>
</evidence>
<dbReference type="InterPro" id="IPR006076">
    <property type="entry name" value="FAD-dep_OxRdtase"/>
</dbReference>
<dbReference type="Gene3D" id="3.50.50.60">
    <property type="entry name" value="FAD/NAD(P)-binding domain"/>
    <property type="match status" value="1"/>
</dbReference>
<keyword evidence="3" id="KW-0285">Flavoprotein</keyword>
<evidence type="ECO:0000256" key="4">
    <source>
        <dbReference type="ARBA" id="ARBA00022827"/>
    </source>
</evidence>
<sequence length="550" mass="60489">MPGRIPEDIHEHDFDLIVVGAGINGAGIARDAAMRGLDVLLLDKGDISSGTSSWSSRLIHGGLRYLEYYEFGLVRESLAEREKLLRAAPHLVKPMPFVIPIYEHNKRGPRMVRLGMVAFDLLSFDKSVSHHRMLGREEALRMVPGLSPEGLKAAALYYDCQVEYAERLVVENVLSAREHGALVRTYARVDGFVMEDGNVRGVEFTDVLSGRRHTARAAVTINAGGAWVDRVLDGLNGRAERMMGGTKGTHLVVDPFPGAPKEVLYYEAASDNRPILVIPWNGRYLIGTTDIRYEGDLDLVVGDEEEIAYLLQETNALIPEANLRRDDVLYTYSGVRPLPYKAEGAEGSVTRSHVIHDHAEHEPNIGGLISIVGGKLTTYRNLSRETVNAVYEKLGTEDPGCRTDKVPLPGGRTTDFASFAAGFKLTSGLTDDLAERLLKLYGTRAPDVLAEAGDDPSLRVPLAATFTAETGIIGAEVLYALRREMAQTLSDVLLRRSLVAYGPEVGLDVDRAAAAVAVKHLGWSEERAEREVAQYREYIERYTPRALANV</sequence>
<dbReference type="NCBIfam" id="NF009906">
    <property type="entry name" value="PRK13369.1"/>
    <property type="match status" value="1"/>
</dbReference>
<dbReference type="NCBIfam" id="NF008899">
    <property type="entry name" value="PRK12266.1"/>
    <property type="match status" value="1"/>
</dbReference>
<protein>
    <submittedName>
        <fullName evidence="8">Glycerol-3-phosphate dehydrogenase</fullName>
        <ecNumber evidence="8">1.1.5.3</ecNumber>
    </submittedName>
</protein>
<evidence type="ECO:0000256" key="5">
    <source>
        <dbReference type="ARBA" id="ARBA00023002"/>
    </source>
</evidence>
<dbReference type="InterPro" id="IPR036188">
    <property type="entry name" value="FAD/NAD-bd_sf"/>
</dbReference>
<dbReference type="InterPro" id="IPR000447">
    <property type="entry name" value="G3P_DH_FAD-dep"/>
</dbReference>
<name>A0A6J4S540_9ACTN</name>
<dbReference type="GO" id="GO:0004368">
    <property type="term" value="F:glycerol-3-phosphate dehydrogenase (quinone) activity"/>
    <property type="evidence" value="ECO:0007669"/>
    <property type="project" value="UniProtKB-EC"/>
</dbReference>
<dbReference type="Gene3D" id="3.30.9.10">
    <property type="entry name" value="D-Amino Acid Oxidase, subunit A, domain 2"/>
    <property type="match status" value="1"/>
</dbReference>
<dbReference type="PRINTS" id="PR01001">
    <property type="entry name" value="FADG3PDH"/>
</dbReference>
<evidence type="ECO:0000256" key="3">
    <source>
        <dbReference type="ARBA" id="ARBA00022630"/>
    </source>
</evidence>
<comment type="cofactor">
    <cofactor evidence="1">
        <name>FAD</name>
        <dbReference type="ChEBI" id="CHEBI:57692"/>
    </cofactor>
</comment>